<organism evidence="2 3">
    <name type="scientific">Corallococcus exiguus</name>
    <dbReference type="NCBI Taxonomy" id="83462"/>
    <lineage>
        <taxon>Bacteria</taxon>
        <taxon>Pseudomonadati</taxon>
        <taxon>Myxococcota</taxon>
        <taxon>Myxococcia</taxon>
        <taxon>Myxococcales</taxon>
        <taxon>Cystobacterineae</taxon>
        <taxon>Myxococcaceae</taxon>
        <taxon>Corallococcus</taxon>
    </lineage>
</organism>
<dbReference type="EMBL" id="JAAAPK010000011">
    <property type="protein sequence ID" value="NBC44614.1"/>
    <property type="molecule type" value="Genomic_DNA"/>
</dbReference>
<feature type="transmembrane region" description="Helical" evidence="1">
    <location>
        <begin position="12"/>
        <end position="35"/>
    </location>
</feature>
<proteinExistence type="predicted"/>
<keyword evidence="3" id="KW-1185">Reference proteome</keyword>
<accession>A0A7X4YH81</accession>
<evidence type="ECO:0000256" key="1">
    <source>
        <dbReference type="SAM" id="Phobius"/>
    </source>
</evidence>
<keyword evidence="1" id="KW-1133">Transmembrane helix</keyword>
<keyword evidence="1" id="KW-0812">Transmembrane</keyword>
<evidence type="ECO:0000313" key="2">
    <source>
        <dbReference type="EMBL" id="NBC44614.1"/>
    </source>
</evidence>
<dbReference type="AlphaFoldDB" id="A0A7X4YH81"/>
<dbReference type="RefSeq" id="WP_139918150.1">
    <property type="nucleotide sequence ID" value="NZ_CBCSLE010000124.1"/>
</dbReference>
<evidence type="ECO:0000313" key="3">
    <source>
        <dbReference type="Proteomes" id="UP000537825"/>
    </source>
</evidence>
<keyword evidence="1" id="KW-0472">Membrane</keyword>
<name>A0A7X4YH81_9BACT</name>
<gene>
    <name evidence="2" type="ORF">GTZ93_32915</name>
</gene>
<comment type="caution">
    <text evidence="2">The sequence shown here is derived from an EMBL/GenBank/DDBJ whole genome shotgun (WGS) entry which is preliminary data.</text>
</comment>
<protein>
    <submittedName>
        <fullName evidence="2">Uncharacterized protein</fullName>
    </submittedName>
</protein>
<sequence length="146" mass="16278">MHPQPAFHLPPWLFFVMFPGMFVLVSYVLAAMGGWRRLARDYRLDKGGGFPCSSFVSGEVGGVSYGNCLTLGGDARGLYLAVFFLFRLGHPPLCIPWADVHDRVRERRLFLFSWDTFSVGPDRVKLRIPSTATAPLDGYLPAVLQA</sequence>
<dbReference type="Proteomes" id="UP000537825">
    <property type="component" value="Unassembled WGS sequence"/>
</dbReference>
<reference evidence="2 3" key="1">
    <citation type="submission" date="2020-01" db="EMBL/GenBank/DDBJ databases">
        <title>The draft genome sequence of Corallococcus exiguus DSM 14696.</title>
        <authorList>
            <person name="Zhang X."/>
            <person name="Zhu H."/>
        </authorList>
    </citation>
    <scope>NUCLEOTIDE SEQUENCE [LARGE SCALE GENOMIC DNA]</scope>
    <source>
        <strain evidence="2 3">DSM 14696</strain>
    </source>
</reference>